<evidence type="ECO:0000313" key="3">
    <source>
        <dbReference type="Proteomes" id="UP001501710"/>
    </source>
</evidence>
<feature type="domain" description="Protein kinase" evidence="1">
    <location>
        <begin position="9"/>
        <end position="253"/>
    </location>
</feature>
<sequence>MIVWRVSEFQEVRELGRGAQGRVVLARHRESGTPVAIKYLPVEASEDDKARFHHEAHMLAQVQSPHVARLYRLVESGNGTAIVMEAVNGTSLKAVLEAHGALEPEAALAVLKGSLLGLAAAHEAGVVHRDYKPANVVVPADGASKLIDFGIATPAGAASGAGTPSYMAPEQWERQPATTATDVYAATCVFYECVTGRRPFQAGDQMALMRAHLLEPVPLEAIPAPLRELVAHGMAKQAEQRPPGAAAFVSELERTAQTAYGPDWETRGVVALSVAAVALAALFPLTAAGLAAAPSAAVGGGAAVASGGAATAGQTGLLAGVGGKAAVAVAGTALVAGGGFAAYHATQSEPEERVPPITLQVNTRSLTDPSSGLIVDRAQYVQISGLKDTAVQSRINAALRRPIDQGITDFREHIATQPEEFRRSQRALPPSSPLKMKLKVTTRIGLRGPRLVTVAHLVDNPVNAGGGNDARMNVVTADLTTGKLLTTKDILRPQALTTSGIARLSPLIPLIKWSGPPGEDLCRPTLQNTYRNNFARIPVLLTPDGADFGFVEGNECTYRGWSHVPYAKIDSFLDPRLVKFAQTRP</sequence>
<dbReference type="PANTHER" id="PTHR24361:SF678">
    <property type="entry name" value="SPORULATION-SPECIFIC PROTEIN 1"/>
    <property type="match status" value="1"/>
</dbReference>
<organism evidence="2 3">
    <name type="scientific">Actinomadura meridiana</name>
    <dbReference type="NCBI Taxonomy" id="559626"/>
    <lineage>
        <taxon>Bacteria</taxon>
        <taxon>Bacillati</taxon>
        <taxon>Actinomycetota</taxon>
        <taxon>Actinomycetes</taxon>
        <taxon>Streptosporangiales</taxon>
        <taxon>Thermomonosporaceae</taxon>
        <taxon>Actinomadura</taxon>
    </lineage>
</organism>
<dbReference type="Gene3D" id="1.10.510.10">
    <property type="entry name" value="Transferase(Phosphotransferase) domain 1"/>
    <property type="match status" value="1"/>
</dbReference>
<dbReference type="CDD" id="cd14014">
    <property type="entry name" value="STKc_PknB_like"/>
    <property type="match status" value="1"/>
</dbReference>
<dbReference type="PANTHER" id="PTHR24361">
    <property type="entry name" value="MITOGEN-ACTIVATED KINASE KINASE KINASE"/>
    <property type="match status" value="1"/>
</dbReference>
<dbReference type="RefSeq" id="WP_344903072.1">
    <property type="nucleotide sequence ID" value="NZ_BAABAS010000020.1"/>
</dbReference>
<keyword evidence="3" id="KW-1185">Reference proteome</keyword>
<dbReference type="Gene3D" id="3.30.200.20">
    <property type="entry name" value="Phosphorylase Kinase, domain 1"/>
    <property type="match status" value="1"/>
</dbReference>
<dbReference type="PROSITE" id="PS50011">
    <property type="entry name" value="PROTEIN_KINASE_DOM"/>
    <property type="match status" value="1"/>
</dbReference>
<dbReference type="PROSITE" id="PS00108">
    <property type="entry name" value="PROTEIN_KINASE_ST"/>
    <property type="match status" value="1"/>
</dbReference>
<dbReference type="InterPro" id="IPR011009">
    <property type="entry name" value="Kinase-like_dom_sf"/>
</dbReference>
<proteinExistence type="predicted"/>
<accession>A0ABP8CHT4</accession>
<dbReference type="InterPro" id="IPR053235">
    <property type="entry name" value="Ser_Thr_kinase"/>
</dbReference>
<comment type="caution">
    <text evidence="2">The sequence shown here is derived from an EMBL/GenBank/DDBJ whole genome shotgun (WGS) entry which is preliminary data.</text>
</comment>
<evidence type="ECO:0000259" key="1">
    <source>
        <dbReference type="PROSITE" id="PS50011"/>
    </source>
</evidence>
<protein>
    <recommendedName>
        <fullName evidence="1">Protein kinase domain-containing protein</fullName>
    </recommendedName>
</protein>
<evidence type="ECO:0000313" key="2">
    <source>
        <dbReference type="EMBL" id="GAA4239259.1"/>
    </source>
</evidence>
<dbReference type="InterPro" id="IPR000719">
    <property type="entry name" value="Prot_kinase_dom"/>
</dbReference>
<dbReference type="Pfam" id="PF00069">
    <property type="entry name" value="Pkinase"/>
    <property type="match status" value="1"/>
</dbReference>
<reference evidence="3" key="1">
    <citation type="journal article" date="2019" name="Int. J. Syst. Evol. Microbiol.">
        <title>The Global Catalogue of Microorganisms (GCM) 10K type strain sequencing project: providing services to taxonomists for standard genome sequencing and annotation.</title>
        <authorList>
            <consortium name="The Broad Institute Genomics Platform"/>
            <consortium name="The Broad Institute Genome Sequencing Center for Infectious Disease"/>
            <person name="Wu L."/>
            <person name="Ma J."/>
        </authorList>
    </citation>
    <scope>NUCLEOTIDE SEQUENCE [LARGE SCALE GENOMIC DNA]</scope>
    <source>
        <strain evidence="3">JCM 17440</strain>
    </source>
</reference>
<name>A0ABP8CHT4_9ACTN</name>
<dbReference type="SUPFAM" id="SSF56112">
    <property type="entry name" value="Protein kinase-like (PK-like)"/>
    <property type="match status" value="1"/>
</dbReference>
<dbReference type="InterPro" id="IPR008271">
    <property type="entry name" value="Ser/Thr_kinase_AS"/>
</dbReference>
<dbReference type="EMBL" id="BAABAS010000020">
    <property type="protein sequence ID" value="GAA4239259.1"/>
    <property type="molecule type" value="Genomic_DNA"/>
</dbReference>
<dbReference type="Proteomes" id="UP001501710">
    <property type="component" value="Unassembled WGS sequence"/>
</dbReference>
<gene>
    <name evidence="2" type="ORF">GCM10022254_58610</name>
</gene>